<feature type="chain" id="PRO_5045625265" evidence="2">
    <location>
        <begin position="18"/>
        <end position="262"/>
    </location>
</feature>
<feature type="transmembrane region" description="Helical" evidence="1">
    <location>
        <begin position="236"/>
        <end position="259"/>
    </location>
</feature>
<proteinExistence type="predicted"/>
<organism evidence="3 4">
    <name type="scientific">Drosophila kikkawai</name>
    <name type="common">Fruit fly</name>
    <dbReference type="NCBI Taxonomy" id="30033"/>
    <lineage>
        <taxon>Eukaryota</taxon>
        <taxon>Metazoa</taxon>
        <taxon>Ecdysozoa</taxon>
        <taxon>Arthropoda</taxon>
        <taxon>Hexapoda</taxon>
        <taxon>Insecta</taxon>
        <taxon>Pterygota</taxon>
        <taxon>Neoptera</taxon>
        <taxon>Endopterygota</taxon>
        <taxon>Diptera</taxon>
        <taxon>Brachycera</taxon>
        <taxon>Muscomorpha</taxon>
        <taxon>Ephydroidea</taxon>
        <taxon>Drosophilidae</taxon>
        <taxon>Drosophila</taxon>
        <taxon>Sophophora</taxon>
    </lineage>
</organism>
<reference evidence="4" key="2">
    <citation type="submission" date="2025-08" db="UniProtKB">
        <authorList>
            <consortium name="RefSeq"/>
        </authorList>
    </citation>
    <scope>IDENTIFICATION</scope>
    <source>
        <strain evidence="4">14028-0561.14</strain>
        <tissue evidence="4">Whole fly</tissue>
    </source>
</reference>
<sequence length="262" mass="30271">MQIFLVIAAALLLSAYSAPTSELPINSTEEEVTTETQDYIADILNLDSLQNVTKIELPDGDKKILCDFLATFEIIKMQQFGAIFAINMEFMKNIENKFEKDFKEYQDKHPNKDNKTQLEEFIGVGVNPLKVYAKNRVYKKKFYQDIGKLYQMVNEHFIKESQIIKSNLTQETVENEVGFFEKFKIFEVPSNKYYNDKIDLINDIEEEYKNRYFRNPNVEQWHTTGHKSLSYISPAAAASSFCISSSISTIFIIIIIIIISSS</sequence>
<dbReference type="Proteomes" id="UP001652661">
    <property type="component" value="Chromosome 2L"/>
</dbReference>
<protein>
    <submittedName>
        <fullName evidence="4">Uncharacterized protein</fullName>
    </submittedName>
</protein>
<dbReference type="RefSeq" id="XP_070139656.1">
    <property type="nucleotide sequence ID" value="XM_070283555.1"/>
</dbReference>
<keyword evidence="1" id="KW-0812">Transmembrane</keyword>
<evidence type="ECO:0000256" key="1">
    <source>
        <dbReference type="SAM" id="Phobius"/>
    </source>
</evidence>
<keyword evidence="1" id="KW-0472">Membrane</keyword>
<accession>A0ABM4GAB5</accession>
<gene>
    <name evidence="4" type="primary">LOC138927959</name>
</gene>
<reference evidence="3" key="1">
    <citation type="submission" date="2025-05" db="UniProtKB">
        <authorList>
            <consortium name="RefSeq"/>
        </authorList>
    </citation>
    <scope>NUCLEOTIDE SEQUENCE [LARGE SCALE GENOMIC DNA]</scope>
    <source>
        <strain evidence="3">14028-0561.14</strain>
    </source>
</reference>
<evidence type="ECO:0000256" key="2">
    <source>
        <dbReference type="SAM" id="SignalP"/>
    </source>
</evidence>
<evidence type="ECO:0000313" key="4">
    <source>
        <dbReference type="RefSeq" id="XP_070139656.1"/>
    </source>
</evidence>
<dbReference type="GeneID" id="138927959"/>
<name>A0ABM4GAB5_DROKI</name>
<keyword evidence="1" id="KW-1133">Transmembrane helix</keyword>
<feature type="signal peptide" evidence="2">
    <location>
        <begin position="1"/>
        <end position="17"/>
    </location>
</feature>
<evidence type="ECO:0000313" key="3">
    <source>
        <dbReference type="Proteomes" id="UP001652661"/>
    </source>
</evidence>
<keyword evidence="3" id="KW-1185">Reference proteome</keyword>
<keyword evidence="2" id="KW-0732">Signal</keyword>